<protein>
    <recommendedName>
        <fullName evidence="4">Heterokaryon incompatibility domain-containing protein</fullName>
    </recommendedName>
</protein>
<dbReference type="Gene3D" id="1.25.40.20">
    <property type="entry name" value="Ankyrin repeat-containing domain"/>
    <property type="match status" value="1"/>
</dbReference>
<accession>A0A5N5WGI5</accession>
<sequence length="905" mass="101132">MESYKVTNSVLLRVLRGVAAATLLAESSYEPLVRCFSCGGTTEGANGHADDDFARTLSPNEWLATVLSIPCDNEENKLLIGHLANLVLGIAFLRERGRMIEDDSHAAASAADLTVVWKMILGALLSVLFRRSNVRASRSAQGFLSVPLCSLVNDGNIEELFRLHVWLPDGQRGTREFAVHSHQPFGQSWVLAGAGVDHSFDVQQTTDFATATHAEYRLAWQDEKDKDESYKTHQISSTVMNTGNLVRVIATGSRQHTRDMTYSIPAAAFHRTEVLPDTLHATLFFFDASRGFVKNAPVLGPKDLDSSTQLRDPGGITPAALATMVDAVRSWEMLIEQGEQHAKRAEWEHALRSFSHAISLCGPAGNLPNSASYKHIALGKLGYTNRRFGRYDKAEEYLKCALNGLGSTPLHVDVRGEMGVVYRHMNRLGDAKREFETQYKLARGLNLEHAMCRSIGNLGMINYQLSKDMLPLAIGQLKERIRLARSIQASMGSGEKNEAIVWEIIGLSRLSLCYTACGLTKEAIGTASDSVKVAVSVEDPTVVAMSRFFYGRALLRSGQLEKALQQFNPIGACTPAMALCKEPSNEHLAYLRELVEAGADMDLVDEQGYSALDYAVFCGDKQTEEVVIDGLRRQFGEQAKGKILQRQREARVRKCYRELLQESLRPVLLENSDDVGQLQHLRRVYTATLAADEEKSTMFDGLKFVWYLDFVHNGRLPRSNHGLTQNYRDIKPELAPEYIVFISYRWINGDPAGIASPDDTNHTQYQRMIRAIEAFLSLHSSMDPGRLGIWLDWACINQDDPLPGVSALPLNLAQCDAIISLLDSSYHSRAWCSVEVMMVQILRRSYHLHSWYEHTKIDKTGDWAIREGPLEFEPSVTGKLLSSEQDRPRILFLERQTRLLGRTKI</sequence>
<reference evidence="2 3" key="1">
    <citation type="submission" date="2019-04" db="EMBL/GenBank/DDBJ databases">
        <title>Friends and foes A comparative genomics study of 23 Aspergillus species from section Flavi.</title>
        <authorList>
            <consortium name="DOE Joint Genome Institute"/>
            <person name="Kjaerbolling I."/>
            <person name="Vesth T."/>
            <person name="Frisvad J.C."/>
            <person name="Nybo J.L."/>
            <person name="Theobald S."/>
            <person name="Kildgaard S."/>
            <person name="Isbrandt T."/>
            <person name="Kuo A."/>
            <person name="Sato A."/>
            <person name="Lyhne E.K."/>
            <person name="Kogle M.E."/>
            <person name="Wiebenga A."/>
            <person name="Kun R.S."/>
            <person name="Lubbers R.J."/>
            <person name="Makela M.R."/>
            <person name="Barry K."/>
            <person name="Chovatia M."/>
            <person name="Clum A."/>
            <person name="Daum C."/>
            <person name="Haridas S."/>
            <person name="He G."/>
            <person name="LaButti K."/>
            <person name="Lipzen A."/>
            <person name="Mondo S."/>
            <person name="Riley R."/>
            <person name="Salamov A."/>
            <person name="Simmons B.A."/>
            <person name="Magnuson J.K."/>
            <person name="Henrissat B."/>
            <person name="Mortensen U.H."/>
            <person name="Larsen T.O."/>
            <person name="Devries R.P."/>
            <person name="Grigoriev I.V."/>
            <person name="Machida M."/>
            <person name="Baker S.E."/>
            <person name="Andersen M.R."/>
        </authorList>
    </citation>
    <scope>NUCLEOTIDE SEQUENCE [LARGE SCALE GENOMIC DNA]</scope>
    <source>
        <strain evidence="2 3">CBS 151.66</strain>
    </source>
</reference>
<dbReference type="Pfam" id="PF13637">
    <property type="entry name" value="Ank_4"/>
    <property type="match status" value="1"/>
</dbReference>
<gene>
    <name evidence="2" type="ORF">BDV29DRAFT_91599</name>
</gene>
<evidence type="ECO:0008006" key="4">
    <source>
        <dbReference type="Google" id="ProtNLM"/>
    </source>
</evidence>
<evidence type="ECO:0000313" key="2">
    <source>
        <dbReference type="EMBL" id="KAB8067388.1"/>
    </source>
</evidence>
<feature type="chain" id="PRO_5024965217" description="Heterokaryon incompatibility domain-containing protein" evidence="1">
    <location>
        <begin position="21"/>
        <end position="905"/>
    </location>
</feature>
<keyword evidence="1" id="KW-0732">Signal</keyword>
<evidence type="ECO:0000256" key="1">
    <source>
        <dbReference type="SAM" id="SignalP"/>
    </source>
</evidence>
<dbReference type="Gene3D" id="1.25.40.10">
    <property type="entry name" value="Tetratricopeptide repeat domain"/>
    <property type="match status" value="1"/>
</dbReference>
<dbReference type="EMBL" id="ML732495">
    <property type="protein sequence ID" value="KAB8067388.1"/>
    <property type="molecule type" value="Genomic_DNA"/>
</dbReference>
<dbReference type="AlphaFoldDB" id="A0A5N5WGI5"/>
<dbReference type="InterPro" id="IPR036770">
    <property type="entry name" value="Ankyrin_rpt-contain_sf"/>
</dbReference>
<keyword evidence="3" id="KW-1185">Reference proteome</keyword>
<dbReference type="SUPFAM" id="SSF48403">
    <property type="entry name" value="Ankyrin repeat"/>
    <property type="match status" value="1"/>
</dbReference>
<proteinExistence type="predicted"/>
<name>A0A5N5WGI5_9EURO</name>
<dbReference type="Proteomes" id="UP000326565">
    <property type="component" value="Unassembled WGS sequence"/>
</dbReference>
<dbReference type="InterPro" id="IPR002110">
    <property type="entry name" value="Ankyrin_rpt"/>
</dbReference>
<dbReference type="SUPFAM" id="SSF48452">
    <property type="entry name" value="TPR-like"/>
    <property type="match status" value="1"/>
</dbReference>
<organism evidence="2 3">
    <name type="scientific">Aspergillus leporis</name>
    <dbReference type="NCBI Taxonomy" id="41062"/>
    <lineage>
        <taxon>Eukaryota</taxon>
        <taxon>Fungi</taxon>
        <taxon>Dikarya</taxon>
        <taxon>Ascomycota</taxon>
        <taxon>Pezizomycotina</taxon>
        <taxon>Eurotiomycetes</taxon>
        <taxon>Eurotiomycetidae</taxon>
        <taxon>Eurotiales</taxon>
        <taxon>Aspergillaceae</taxon>
        <taxon>Aspergillus</taxon>
        <taxon>Aspergillus subgen. Circumdati</taxon>
    </lineage>
</organism>
<feature type="signal peptide" evidence="1">
    <location>
        <begin position="1"/>
        <end position="20"/>
    </location>
</feature>
<dbReference type="OrthoDB" id="423576at2759"/>
<dbReference type="InterPro" id="IPR011990">
    <property type="entry name" value="TPR-like_helical_dom_sf"/>
</dbReference>
<evidence type="ECO:0000313" key="3">
    <source>
        <dbReference type="Proteomes" id="UP000326565"/>
    </source>
</evidence>